<accession>A0A1Y2D6Q3</accession>
<dbReference type="PROSITE" id="PS51762">
    <property type="entry name" value="GH16_2"/>
    <property type="match status" value="1"/>
</dbReference>
<reference evidence="3 4" key="1">
    <citation type="submission" date="2016-07" db="EMBL/GenBank/DDBJ databases">
        <title>Pervasive Adenine N6-methylation of Active Genes in Fungi.</title>
        <authorList>
            <consortium name="DOE Joint Genome Institute"/>
            <person name="Mondo S.J."/>
            <person name="Dannebaum R.O."/>
            <person name="Kuo R.C."/>
            <person name="Labutti K."/>
            <person name="Haridas S."/>
            <person name="Kuo A."/>
            <person name="Salamov A."/>
            <person name="Ahrendt S.R."/>
            <person name="Lipzen A."/>
            <person name="Sullivan W."/>
            <person name="Andreopoulos W.B."/>
            <person name="Clum A."/>
            <person name="Lindquist E."/>
            <person name="Daum C."/>
            <person name="Ramamoorthy G.K."/>
            <person name="Gryganskyi A."/>
            <person name="Culley D."/>
            <person name="Magnuson J.K."/>
            <person name="James T.Y."/>
            <person name="O'Malley M.A."/>
            <person name="Stajich J.E."/>
            <person name="Spatafora J.W."/>
            <person name="Visel A."/>
            <person name="Grigoriev I.V."/>
        </authorList>
    </citation>
    <scope>NUCLEOTIDE SEQUENCE [LARGE SCALE GENOMIC DNA]</scope>
    <source>
        <strain evidence="3 4">CBS 129021</strain>
    </source>
</reference>
<dbReference type="CDD" id="cd02182">
    <property type="entry name" value="GH16_Strep_laminarinase_like"/>
    <property type="match status" value="1"/>
</dbReference>
<evidence type="ECO:0000256" key="1">
    <source>
        <dbReference type="SAM" id="SignalP"/>
    </source>
</evidence>
<dbReference type="InterPro" id="IPR013320">
    <property type="entry name" value="ConA-like_dom_sf"/>
</dbReference>
<dbReference type="GeneID" id="63773317"/>
<dbReference type="InterPro" id="IPR050546">
    <property type="entry name" value="Glycosyl_Hydrlase_16"/>
</dbReference>
<organism evidence="3 4">
    <name type="scientific">Pseudomassariella vexata</name>
    <dbReference type="NCBI Taxonomy" id="1141098"/>
    <lineage>
        <taxon>Eukaryota</taxon>
        <taxon>Fungi</taxon>
        <taxon>Dikarya</taxon>
        <taxon>Ascomycota</taxon>
        <taxon>Pezizomycotina</taxon>
        <taxon>Sordariomycetes</taxon>
        <taxon>Xylariomycetidae</taxon>
        <taxon>Amphisphaeriales</taxon>
        <taxon>Pseudomassariaceae</taxon>
        <taxon>Pseudomassariella</taxon>
    </lineage>
</organism>
<gene>
    <name evidence="3" type="ORF">BCR38DRAFT_357437</name>
</gene>
<dbReference type="PANTHER" id="PTHR10963:SF60">
    <property type="entry name" value="GRAM-NEGATIVE BACTERIA-BINDING PROTEIN 1-RELATED"/>
    <property type="match status" value="1"/>
</dbReference>
<dbReference type="PANTHER" id="PTHR10963">
    <property type="entry name" value="GLYCOSYL HYDROLASE-RELATED"/>
    <property type="match status" value="1"/>
</dbReference>
<evidence type="ECO:0000313" key="3">
    <source>
        <dbReference type="EMBL" id="ORY54969.1"/>
    </source>
</evidence>
<dbReference type="InterPro" id="IPR000757">
    <property type="entry name" value="Beta-glucanase-like"/>
</dbReference>
<dbReference type="Gene3D" id="2.60.120.200">
    <property type="match status" value="1"/>
</dbReference>
<keyword evidence="4" id="KW-1185">Reference proteome</keyword>
<dbReference type="InParanoid" id="A0A1Y2D6Q3"/>
<protein>
    <submittedName>
        <fullName evidence="3">Glycoside hydrolase family 16 protein</fullName>
    </submittedName>
</protein>
<dbReference type="RefSeq" id="XP_040709416.1">
    <property type="nucleotide sequence ID" value="XM_040857105.1"/>
</dbReference>
<name>A0A1Y2D6Q3_9PEZI</name>
<dbReference type="Proteomes" id="UP000193689">
    <property type="component" value="Unassembled WGS sequence"/>
</dbReference>
<comment type="caution">
    <text evidence="3">The sequence shown here is derived from an EMBL/GenBank/DDBJ whole genome shotgun (WGS) entry which is preliminary data.</text>
</comment>
<dbReference type="EMBL" id="MCFJ01000030">
    <property type="protein sequence ID" value="ORY54969.1"/>
    <property type="molecule type" value="Genomic_DNA"/>
</dbReference>
<dbReference type="OrthoDB" id="192832at2759"/>
<evidence type="ECO:0000259" key="2">
    <source>
        <dbReference type="PROSITE" id="PS51762"/>
    </source>
</evidence>
<proteinExistence type="predicted"/>
<feature type="signal peptide" evidence="1">
    <location>
        <begin position="1"/>
        <end position="24"/>
    </location>
</feature>
<dbReference type="STRING" id="1141098.A0A1Y2D6Q3"/>
<keyword evidence="1" id="KW-0732">Signal</keyword>
<feature type="chain" id="PRO_5012666184" evidence="1">
    <location>
        <begin position="25"/>
        <end position="282"/>
    </location>
</feature>
<evidence type="ECO:0000313" key="4">
    <source>
        <dbReference type="Proteomes" id="UP000193689"/>
    </source>
</evidence>
<dbReference type="GO" id="GO:0004553">
    <property type="term" value="F:hydrolase activity, hydrolyzing O-glycosyl compounds"/>
    <property type="evidence" value="ECO:0007669"/>
    <property type="project" value="InterPro"/>
</dbReference>
<dbReference type="AlphaFoldDB" id="A0A1Y2D6Q3"/>
<sequence>MRSTTLLPFLPALAAAIAAPAISGYNLAWSETFAGTAGATPDTAVWDIMDSIDTNQEVQDYTSDSRNLQISGGGTVQFIPRRATGGKWTSGRIETKDSWMATAGKSMIIQASIGLGTNAASNKQGLWPAFWTLGDAVRHGTGWPMCGELDIMEQVNGVMTGYGTAHCGPDETGGPCNEYTGAQKSVAIPDDGFHTWALKIDRTNLDWTQQTIQWILDGSVFYTLTGSDINDLGIWATIAHSPLYVLMNVAVGGSWPGDPNDETEDGFGSMMEVQYVAVYQST</sequence>
<feature type="domain" description="GH16" evidence="2">
    <location>
        <begin position="27"/>
        <end position="282"/>
    </location>
</feature>
<dbReference type="Pfam" id="PF26113">
    <property type="entry name" value="GH16_XgeA"/>
    <property type="match status" value="1"/>
</dbReference>
<dbReference type="SUPFAM" id="SSF49899">
    <property type="entry name" value="Concanavalin A-like lectins/glucanases"/>
    <property type="match status" value="1"/>
</dbReference>
<dbReference type="GO" id="GO:0005975">
    <property type="term" value="P:carbohydrate metabolic process"/>
    <property type="evidence" value="ECO:0007669"/>
    <property type="project" value="InterPro"/>
</dbReference>
<keyword evidence="3" id="KW-0378">Hydrolase</keyword>